<dbReference type="Proteomes" id="UP000246316">
    <property type="component" value="Segment"/>
</dbReference>
<sequence>MIIVAMVAQKIGLKIFINYMVNYGNLKQCENFLNNHPFHEVRFYPNNKSVRWDDVRFFDANWSEAMTIEELREYYEG</sequence>
<protein>
    <submittedName>
        <fullName evidence="1">Uncharacterized protein</fullName>
    </submittedName>
</protein>
<name>A0A2S1GM89_9CAUD</name>
<organism evidence="1 2">
    <name type="scientific">Erwinia phage Cronus</name>
    <dbReference type="NCBI Taxonomy" id="2163633"/>
    <lineage>
        <taxon>Viruses</taxon>
        <taxon>Duplodnaviria</taxon>
        <taxon>Heunggongvirae</taxon>
        <taxon>Uroviricota</taxon>
        <taxon>Caudoviricetes</taxon>
        <taxon>Pantevenvirales</taxon>
        <taxon>Straboviridae</taxon>
        <taxon>Tevenvirinae</taxon>
        <taxon>Risoevirus</taxon>
        <taxon>Risoevirus cronus</taxon>
        <taxon>Roskildevirus cronus</taxon>
    </lineage>
</organism>
<proteinExistence type="predicted"/>
<dbReference type="KEGG" id="vg:65112638"/>
<reference evidence="1" key="1">
    <citation type="submission" date="2018-03" db="EMBL/GenBank/DDBJ databases">
        <title>Phage therapy in agriculture - a green tech approach to combat plant pathogenic bacteria.</title>
        <authorList>
            <person name="Carstens A.B."/>
            <person name="Djurhuus A.M."/>
            <person name="Hansen L.H."/>
        </authorList>
    </citation>
    <scope>NUCLEOTIDE SEQUENCE [LARGE SCALE GENOMIC DNA]</scope>
</reference>
<accession>A0A2S1GM89</accession>
<evidence type="ECO:0000313" key="2">
    <source>
        <dbReference type="Proteomes" id="UP000246316"/>
    </source>
</evidence>
<dbReference type="GeneID" id="65112638"/>
<keyword evidence="2" id="KW-1185">Reference proteome</keyword>
<dbReference type="EMBL" id="MH059636">
    <property type="protein sequence ID" value="AWD90496.1"/>
    <property type="molecule type" value="Genomic_DNA"/>
</dbReference>
<evidence type="ECO:0000313" key="1">
    <source>
        <dbReference type="EMBL" id="AWD90496.1"/>
    </source>
</evidence>
<dbReference type="RefSeq" id="YP_010095004.1">
    <property type="nucleotide sequence ID" value="NC_055743.1"/>
</dbReference>